<gene>
    <name evidence="1" type="ORF">IPV69_05895</name>
</gene>
<keyword evidence="2" id="KW-1185">Reference proteome</keyword>
<accession>A0A7M2X196</accession>
<name>A0A7M2X196_9BACT</name>
<protein>
    <submittedName>
        <fullName evidence="1">Uncharacterized protein</fullName>
    </submittedName>
</protein>
<sequence length="377" mass="37756">MSYPNQADVREGVFYGESDELEGSLQLPPQGEVRYGFPYGGGGGTEASGQLVLPAIADVRAGVTYGYVGEFTGNVVLPEVANVQSGTNYGSFDGSTYQYVGEYTGGGHPNQTDVRSGTVFGNGSEYTGSLVVPAASDVRDGVAFDVGLGNLTLPQTTQVSLGVSYGGNGTEYTGTAPDLASLTSTVNSILVRTPDYKPSVNTGGEIRASVVNGDVNGRILGTGSGTISGVGVRAVDSSGNAIAPAATALSTSNWTGARAGYLDKLNVTGTLAHTDNANTFKADVSSLATASAVAALPSSSTIATAAAAAILASPSNKLTTNGSGYVTTTNPGSGASAGDIATAILATPANKLVTNSDGQVETSNPTIVRNVTVNVPS</sequence>
<dbReference type="KEGG" id="hbs:IPV69_05895"/>
<dbReference type="Proteomes" id="UP000593765">
    <property type="component" value="Chromosome"/>
</dbReference>
<proteinExistence type="predicted"/>
<evidence type="ECO:0000313" key="1">
    <source>
        <dbReference type="EMBL" id="QOV90891.1"/>
    </source>
</evidence>
<dbReference type="EMBL" id="CP063458">
    <property type="protein sequence ID" value="QOV90891.1"/>
    <property type="molecule type" value="Genomic_DNA"/>
</dbReference>
<organism evidence="1 2">
    <name type="scientific">Humisphaera borealis</name>
    <dbReference type="NCBI Taxonomy" id="2807512"/>
    <lineage>
        <taxon>Bacteria</taxon>
        <taxon>Pseudomonadati</taxon>
        <taxon>Planctomycetota</taxon>
        <taxon>Phycisphaerae</taxon>
        <taxon>Tepidisphaerales</taxon>
        <taxon>Tepidisphaeraceae</taxon>
        <taxon>Humisphaera</taxon>
    </lineage>
</organism>
<dbReference type="AlphaFoldDB" id="A0A7M2X196"/>
<reference evidence="1 2" key="1">
    <citation type="submission" date="2020-10" db="EMBL/GenBank/DDBJ databases">
        <title>Wide distribution of Phycisphaera-like planctomycetes from WD2101 soil group in peatlands and genome analysis of the first cultivated representative.</title>
        <authorList>
            <person name="Dedysh S.N."/>
            <person name="Beletsky A.V."/>
            <person name="Ivanova A."/>
            <person name="Kulichevskaya I.S."/>
            <person name="Suzina N.E."/>
            <person name="Philippov D.A."/>
            <person name="Rakitin A.L."/>
            <person name="Mardanov A.V."/>
            <person name="Ravin N.V."/>
        </authorList>
    </citation>
    <scope>NUCLEOTIDE SEQUENCE [LARGE SCALE GENOMIC DNA]</scope>
    <source>
        <strain evidence="1 2">M1803</strain>
    </source>
</reference>
<dbReference type="RefSeq" id="WP_206293995.1">
    <property type="nucleotide sequence ID" value="NZ_CP063458.1"/>
</dbReference>
<evidence type="ECO:0000313" key="2">
    <source>
        <dbReference type="Proteomes" id="UP000593765"/>
    </source>
</evidence>